<keyword evidence="8" id="KW-0873">Pyrrolidone carboxylic acid</keyword>
<sequence length="855" mass="88890">MGFKNALFAAAAVAHSVYAQGAAYAQCGGQGWTGATTCVSGYNCVVGNQYYSQCLPGAAVTTTATSAPTATTPTATTPTATTPTTIITSTTKATTTTSSSSATTTAAVAGNPFVGKALYANPYYASEISATAIPSLTGAMATKAAAVAKVPTFYWLDTAAKVPLMGTYLANIRALNKAGASPPVAGTFVVYDLPDRDCAAAASNGEYSIADGGVAKYKVYIDSIVALLKTYSDVSVILVIEPDSLANLVTNLSVAKCSNAQAAYLESTEYAIAQLNLPNVAMYLDAGHAGWLGWPANIGPAAQLFGQVYKAAGSPAAVRGLATNVANYNAWTSTSCPSYTSGDSNCNEKLYINALAPLLTAQGFPAHFITDTSRNGVQPTAQLAWGDWCNLIGTGFGVRPTTNTGDALEDAFVWIKPGGEGDGTSNTSAARYDFHCGLADALQPAPEADEALNSSIHNRSIRVYRRRTRRRCGGTGWSGSTTCVSGYVCTYGSAYYSQCLPGTATLTTVTSATTSAGTKTSTAATPSSTGKTKYIGTNIAGFDFGCTTDGTCLTNKVYPALSSLNNGPDGMGQMAHFVSKTGHNIFRLPVGWQYLVNNNLGGTLDSSNLATYDQLVQGCLATGATCVIDIHNYARWNGGIIGQGGPTDAQFASLWTQLAAKYKSNTKIFFGLMNEPHDLNSITTWAATLQTVVTAIRQAGATSTMLLLPGSDYASAGAFITDGSAAALSKITNPDGTFTNLIFDVHKYLDSDNSGTHAECVTNNIDTAFAPLATWLRANGRQAILSETGGGNTASCQTYLCQQVDYLNANSDVYLGYIGWSAGSFDSTYILTETPNGSGSSMTDQALVAACLTRK</sequence>
<accession>A0A4Z1G9U0</accession>
<evidence type="ECO:0000256" key="5">
    <source>
        <dbReference type="ARBA" id="ARBA00022801"/>
    </source>
</evidence>
<dbReference type="SUPFAM" id="SSF57180">
    <property type="entry name" value="Cellulose-binding domain"/>
    <property type="match status" value="2"/>
</dbReference>
<evidence type="ECO:0000256" key="3">
    <source>
        <dbReference type="ARBA" id="ARBA00012601"/>
    </source>
</evidence>
<keyword evidence="18" id="KW-1185">Reference proteome</keyword>
<evidence type="ECO:0000256" key="10">
    <source>
        <dbReference type="ARBA" id="ARBA00023326"/>
    </source>
</evidence>
<reference evidence="17 18" key="1">
    <citation type="submission" date="2017-12" db="EMBL/GenBank/DDBJ databases">
        <title>Comparative genomics of Botrytis spp.</title>
        <authorList>
            <person name="Valero-Jimenez C.A."/>
            <person name="Tapia P."/>
            <person name="Veloso J."/>
            <person name="Silva-Moreno E."/>
            <person name="Staats M."/>
            <person name="Valdes J.H."/>
            <person name="Van Kan J.A.L."/>
        </authorList>
    </citation>
    <scope>NUCLEOTIDE SEQUENCE [LARGE SCALE GENOMIC DNA]</scope>
    <source>
        <strain evidence="17 18">Bp0003</strain>
    </source>
</reference>
<evidence type="ECO:0000256" key="4">
    <source>
        <dbReference type="ARBA" id="ARBA00022729"/>
    </source>
</evidence>
<dbReference type="Gene3D" id="3.20.20.40">
    <property type="entry name" value="1, 4-beta cellobiohydrolase"/>
    <property type="match status" value="1"/>
</dbReference>
<evidence type="ECO:0000259" key="16">
    <source>
        <dbReference type="PROSITE" id="PS51164"/>
    </source>
</evidence>
<dbReference type="GO" id="GO:0030245">
    <property type="term" value="P:cellulose catabolic process"/>
    <property type="evidence" value="ECO:0007669"/>
    <property type="project" value="UniProtKB-KW"/>
</dbReference>
<dbReference type="EC" id="3.2.1.4" evidence="3"/>
<feature type="active site" description="Proton donor" evidence="14">
    <location>
        <position position="243"/>
    </location>
</feature>
<keyword evidence="10" id="KW-0624">Polysaccharide degradation</keyword>
<dbReference type="GO" id="GO:0030248">
    <property type="term" value="F:cellulose binding"/>
    <property type="evidence" value="ECO:0007669"/>
    <property type="project" value="InterPro"/>
</dbReference>
<keyword evidence="7" id="KW-0119">Carbohydrate metabolism</keyword>
<dbReference type="GO" id="GO:0008810">
    <property type="term" value="F:cellulase activity"/>
    <property type="evidence" value="ECO:0007669"/>
    <property type="project" value="UniProtKB-EC"/>
</dbReference>
<dbReference type="FunFam" id="3.20.20.80:FF:000124">
    <property type="entry name" value="Exported cellulase"/>
    <property type="match status" value="1"/>
</dbReference>
<keyword evidence="9" id="KW-0326">Glycosidase</keyword>
<feature type="domain" description="CBM1" evidence="16">
    <location>
        <begin position="464"/>
        <end position="500"/>
    </location>
</feature>
<dbReference type="Gene3D" id="3.20.20.80">
    <property type="entry name" value="Glycosidases"/>
    <property type="match status" value="1"/>
</dbReference>
<dbReference type="PANTHER" id="PTHR34142">
    <property type="entry name" value="ENDO-BETA-1,4-GLUCANASE A"/>
    <property type="match status" value="1"/>
</dbReference>
<keyword evidence="4 15" id="KW-0732">Signal</keyword>
<evidence type="ECO:0000256" key="12">
    <source>
        <dbReference type="ARBA" id="ARBA00074271"/>
    </source>
</evidence>
<evidence type="ECO:0000256" key="15">
    <source>
        <dbReference type="SAM" id="SignalP"/>
    </source>
</evidence>
<dbReference type="InterPro" id="IPR035971">
    <property type="entry name" value="CBD_sf"/>
</dbReference>
<dbReference type="Pfam" id="PF00150">
    <property type="entry name" value="Cellulase"/>
    <property type="match status" value="1"/>
</dbReference>
<evidence type="ECO:0000256" key="1">
    <source>
        <dbReference type="ARBA" id="ARBA00000966"/>
    </source>
</evidence>
<dbReference type="Proteomes" id="UP000297910">
    <property type="component" value="Unassembled WGS sequence"/>
</dbReference>
<dbReference type="FunFam" id="3.20.20.40:FF:000001">
    <property type="entry name" value="Glucanase"/>
    <property type="match status" value="1"/>
</dbReference>
<dbReference type="GO" id="GO:0005576">
    <property type="term" value="C:extracellular region"/>
    <property type="evidence" value="ECO:0007669"/>
    <property type="project" value="InterPro"/>
</dbReference>
<feature type="domain" description="CBM1" evidence="16">
    <location>
        <begin position="19"/>
        <end position="55"/>
    </location>
</feature>
<evidence type="ECO:0000256" key="7">
    <source>
        <dbReference type="ARBA" id="ARBA00023277"/>
    </source>
</evidence>
<dbReference type="PRINTS" id="PR00733">
    <property type="entry name" value="GLHYDRLASE6"/>
</dbReference>
<dbReference type="AlphaFoldDB" id="A0A4Z1G9U0"/>
<evidence type="ECO:0000256" key="13">
    <source>
        <dbReference type="PROSITE-ProRule" id="PRU10056"/>
    </source>
</evidence>
<proteinExistence type="inferred from homology"/>
<dbReference type="SUPFAM" id="SSF51445">
    <property type="entry name" value="(Trans)glycosidases"/>
    <property type="match status" value="1"/>
</dbReference>
<protein>
    <recommendedName>
        <fullName evidence="12">Endoglucanase EG-II</fullName>
        <ecNumber evidence="3">3.2.1.4</ecNumber>
    </recommendedName>
</protein>
<dbReference type="PROSITE" id="PS00655">
    <property type="entry name" value="GLYCOSYL_HYDROL_F6_1"/>
    <property type="match status" value="1"/>
</dbReference>
<evidence type="ECO:0000313" key="17">
    <source>
        <dbReference type="EMBL" id="TGO30787.1"/>
    </source>
</evidence>
<dbReference type="Pfam" id="PF00734">
    <property type="entry name" value="CBM_1"/>
    <property type="match status" value="2"/>
</dbReference>
<dbReference type="InterPro" id="IPR016288">
    <property type="entry name" value="Beta_cellobiohydrolase"/>
</dbReference>
<feature type="signal peptide" evidence="15">
    <location>
        <begin position="1"/>
        <end position="19"/>
    </location>
</feature>
<dbReference type="SMART" id="SM00236">
    <property type="entry name" value="fCBD"/>
    <property type="match status" value="2"/>
</dbReference>
<dbReference type="InterPro" id="IPR018087">
    <property type="entry name" value="Glyco_hydro_5_CS"/>
</dbReference>
<evidence type="ECO:0000256" key="14">
    <source>
        <dbReference type="PROSITE-ProRule" id="PRU10057"/>
    </source>
</evidence>
<feature type="chain" id="PRO_5021224878" description="Endoglucanase EG-II" evidence="15">
    <location>
        <begin position="20"/>
        <end position="855"/>
    </location>
</feature>
<evidence type="ECO:0000256" key="11">
    <source>
        <dbReference type="ARBA" id="ARBA00059691"/>
    </source>
</evidence>
<feature type="active site" evidence="13">
    <location>
        <position position="197"/>
    </location>
</feature>
<dbReference type="SUPFAM" id="SSF51989">
    <property type="entry name" value="Glycosyl hydrolases family 6, cellulases"/>
    <property type="match status" value="1"/>
</dbReference>
<name>A0A4Z1G9U0_9HELO</name>
<dbReference type="EMBL" id="PQXI01000003">
    <property type="protein sequence ID" value="TGO30787.1"/>
    <property type="molecule type" value="Genomic_DNA"/>
</dbReference>
<keyword evidence="6" id="KW-0136">Cellulose degradation</keyword>
<dbReference type="Pfam" id="PF01341">
    <property type="entry name" value="Glyco_hydro_6"/>
    <property type="match status" value="1"/>
</dbReference>
<keyword evidence="5" id="KW-0378">Hydrolase</keyword>
<dbReference type="InterPro" id="IPR036434">
    <property type="entry name" value="Beta_cellobiohydrolase_sf"/>
</dbReference>
<evidence type="ECO:0000256" key="2">
    <source>
        <dbReference type="ARBA" id="ARBA00005641"/>
    </source>
</evidence>
<evidence type="ECO:0000313" key="18">
    <source>
        <dbReference type="Proteomes" id="UP000297910"/>
    </source>
</evidence>
<dbReference type="InterPro" id="IPR000254">
    <property type="entry name" value="CBD"/>
</dbReference>
<comment type="similarity">
    <text evidence="2">Belongs to the glycosyl hydrolase 5 (cellulase A) family.</text>
</comment>
<dbReference type="InterPro" id="IPR001547">
    <property type="entry name" value="Glyco_hydro_5"/>
</dbReference>
<dbReference type="PROSITE" id="PS00659">
    <property type="entry name" value="GLYCOSYL_HYDROL_F5"/>
    <property type="match status" value="1"/>
</dbReference>
<dbReference type="PROSITE" id="PS00656">
    <property type="entry name" value="GLYCOSYL_HYDROL_F6_2"/>
    <property type="match status" value="1"/>
</dbReference>
<comment type="caution">
    <text evidence="17">The sequence shown here is derived from an EMBL/GenBank/DDBJ whole genome shotgun (WGS) entry which is preliminary data.</text>
</comment>
<dbReference type="InterPro" id="IPR017853">
    <property type="entry name" value="GH"/>
</dbReference>
<comment type="catalytic activity">
    <reaction evidence="1">
        <text>Endohydrolysis of (1-&gt;4)-beta-D-glucosidic linkages in cellulose, lichenin and cereal beta-D-glucans.</text>
        <dbReference type="EC" id="3.2.1.4"/>
    </reaction>
</comment>
<dbReference type="PROSITE" id="PS51164">
    <property type="entry name" value="CBM1_2"/>
    <property type="match status" value="2"/>
</dbReference>
<evidence type="ECO:0000256" key="9">
    <source>
        <dbReference type="ARBA" id="ARBA00023295"/>
    </source>
</evidence>
<comment type="function">
    <text evidence="11">Endoglucanase (EG) that cleaves the internal beta-1,4-glucosidic bonds in cellulose. The degradation of cellulose involves an interplay between different cellulolytic enzymes. Hydrolysis starts with EGs, which cut internal glycosidic linkages to reduce the polymerization degree of the substrate and creates new chain ends for exocellobiohydrolases (CBHs). The CBH release the disaccharide cellobiose from the non-reducing end of the cellulose polymer chain. Finally, beta-1,4-glucosidases hydrolyze the cellobiose and other short cello-oligosaccharides into glucose units.</text>
</comment>
<dbReference type="PROSITE" id="PS00562">
    <property type="entry name" value="CBM1_1"/>
    <property type="match status" value="2"/>
</dbReference>
<dbReference type="PANTHER" id="PTHR34142:SF5">
    <property type="entry name" value="CBM1 DOMAIN-CONTAINING PROTEIN"/>
    <property type="match status" value="1"/>
</dbReference>
<gene>
    <name evidence="17" type="ORF">BPAE_0003g00720</name>
</gene>
<organism evidence="17 18">
    <name type="scientific">Botrytis paeoniae</name>
    <dbReference type="NCBI Taxonomy" id="278948"/>
    <lineage>
        <taxon>Eukaryota</taxon>
        <taxon>Fungi</taxon>
        <taxon>Dikarya</taxon>
        <taxon>Ascomycota</taxon>
        <taxon>Pezizomycotina</taxon>
        <taxon>Leotiomycetes</taxon>
        <taxon>Helotiales</taxon>
        <taxon>Sclerotiniaceae</taxon>
        <taxon>Botrytis</taxon>
    </lineage>
</organism>
<evidence type="ECO:0000256" key="6">
    <source>
        <dbReference type="ARBA" id="ARBA00023001"/>
    </source>
</evidence>
<evidence type="ECO:0000256" key="8">
    <source>
        <dbReference type="ARBA" id="ARBA00023283"/>
    </source>
</evidence>
<dbReference type="InterPro" id="IPR001524">
    <property type="entry name" value="Glyco_hydro_6_CS"/>
</dbReference>